<keyword evidence="2" id="KW-0813">Transport</keyword>
<feature type="transmembrane region" description="Helical" evidence="7">
    <location>
        <begin position="107"/>
        <end position="127"/>
    </location>
</feature>
<proteinExistence type="predicted"/>
<evidence type="ECO:0000313" key="10">
    <source>
        <dbReference type="Proteomes" id="UP000029278"/>
    </source>
</evidence>
<dbReference type="InterPro" id="IPR036259">
    <property type="entry name" value="MFS_trans_sf"/>
</dbReference>
<feature type="domain" description="Major facilitator superfamily (MFS) profile" evidence="8">
    <location>
        <begin position="16"/>
        <end position="391"/>
    </location>
</feature>
<evidence type="ECO:0000256" key="4">
    <source>
        <dbReference type="ARBA" id="ARBA00022692"/>
    </source>
</evidence>
<sequence length="404" mass="43565">MKNSAQGGFWSKLPPSFLHCSAILFLTEMARSAFLISFLPAYANDRHITLAAVGAAVSIHYLADTLIKVVAGYVLDRFPARLILNAFLLLGLLGLFVSFGISAPWAIIAGSGLLGIGVSPIWLLCLSEIREDHRGSQMGAVYTVWLVSLGLGPVAVNFLIDRSYSLSFWLLAGLWAGGWALAAVKSGVFRSRDLIRTVPFKQQLRQMQQKLSQIKPLVPGMILQTLAAGLLVPVLPSFASEYLALDYSAYSIVLLGGGLMTVLLLIPMGRLADKWGHKWLLVAGFGALAACLGLLVYSRQMISTMLLALGFGAAYAAVLPAWNAIQSYFVPAEQKATGWGVLSGIEGIGVIIGPILGGWVAESFGETATVGVSALLLFGIMLFYWIRPVRYQAGQMLERYGQEH</sequence>
<dbReference type="PROSITE" id="PS50850">
    <property type="entry name" value="MFS"/>
    <property type="match status" value="1"/>
</dbReference>
<dbReference type="PRINTS" id="PR01035">
    <property type="entry name" value="TCRTETA"/>
</dbReference>
<gene>
    <name evidence="9" type="ORF">DJ90_4708</name>
</gene>
<dbReference type="InterPro" id="IPR001958">
    <property type="entry name" value="Tet-R_TetA/multi-R_MdtG-like"/>
</dbReference>
<dbReference type="Pfam" id="PF07690">
    <property type="entry name" value="MFS_1"/>
    <property type="match status" value="2"/>
</dbReference>
<evidence type="ECO:0000256" key="6">
    <source>
        <dbReference type="ARBA" id="ARBA00023136"/>
    </source>
</evidence>
<evidence type="ECO:0000313" key="9">
    <source>
        <dbReference type="EMBL" id="KFM94276.1"/>
    </source>
</evidence>
<keyword evidence="6 7" id="KW-0472">Membrane</keyword>
<dbReference type="PANTHER" id="PTHR23517">
    <property type="entry name" value="RESISTANCE PROTEIN MDTM, PUTATIVE-RELATED-RELATED"/>
    <property type="match status" value="1"/>
</dbReference>
<feature type="transmembrane region" description="Helical" evidence="7">
    <location>
        <begin position="247"/>
        <end position="267"/>
    </location>
</feature>
<evidence type="ECO:0000256" key="5">
    <source>
        <dbReference type="ARBA" id="ARBA00022989"/>
    </source>
</evidence>
<feature type="transmembrane region" description="Helical" evidence="7">
    <location>
        <begin position="279"/>
        <end position="298"/>
    </location>
</feature>
<dbReference type="PANTHER" id="PTHR23517:SF3">
    <property type="entry name" value="INTEGRAL MEMBRANE TRANSPORT PROTEIN"/>
    <property type="match status" value="1"/>
</dbReference>
<comment type="caution">
    <text evidence="9">The sequence shown here is derived from an EMBL/GenBank/DDBJ whole genome shotgun (WGS) entry which is preliminary data.</text>
</comment>
<dbReference type="PATRIC" id="fig|44252.3.peg.5800"/>
<protein>
    <submittedName>
        <fullName evidence="9">Major Facilitator Superfamily protein</fullName>
    </submittedName>
</protein>
<keyword evidence="4 7" id="KW-0812">Transmembrane</keyword>
<dbReference type="OrthoDB" id="9815817at2"/>
<dbReference type="HOGENOM" id="CLU_054518_0_0_9"/>
<feature type="transmembrane region" description="Helical" evidence="7">
    <location>
        <begin position="217"/>
        <end position="235"/>
    </location>
</feature>
<dbReference type="InterPro" id="IPR020846">
    <property type="entry name" value="MFS_dom"/>
</dbReference>
<reference evidence="9 10" key="1">
    <citation type="submission" date="2014-04" db="EMBL/GenBank/DDBJ databases">
        <authorList>
            <person name="Bishop-Lilly K.A."/>
            <person name="Broomall S.M."/>
            <person name="Chain P.S."/>
            <person name="Chertkov O."/>
            <person name="Coyne S.R."/>
            <person name="Daligault H.E."/>
            <person name="Davenport K.W."/>
            <person name="Erkkila T."/>
            <person name="Frey K.G."/>
            <person name="Gibbons H.S."/>
            <person name="Gu W."/>
            <person name="Jaissle J."/>
            <person name="Johnson S.L."/>
            <person name="Koroleva G.I."/>
            <person name="Ladner J.T."/>
            <person name="Lo C.-C."/>
            <person name="Minogue T.D."/>
            <person name="Munk C."/>
            <person name="Palacios G.F."/>
            <person name="Redden C.L."/>
            <person name="Rosenzweig C.N."/>
            <person name="Scholz M.B."/>
            <person name="Teshima H."/>
            <person name="Xu Y."/>
        </authorList>
    </citation>
    <scope>NUCLEOTIDE SEQUENCE [LARGE SCALE GENOMIC DNA]</scope>
    <source>
        <strain evidence="9 10">8244</strain>
    </source>
</reference>
<dbReference type="Proteomes" id="UP000029278">
    <property type="component" value="Unassembled WGS sequence"/>
</dbReference>
<dbReference type="Gene3D" id="1.20.1250.20">
    <property type="entry name" value="MFS general substrate transporter like domains"/>
    <property type="match status" value="2"/>
</dbReference>
<feature type="transmembrane region" description="Helical" evidence="7">
    <location>
        <begin position="337"/>
        <end position="361"/>
    </location>
</feature>
<dbReference type="InterPro" id="IPR050171">
    <property type="entry name" value="MFS_Transporters"/>
</dbReference>
<keyword evidence="3" id="KW-1003">Cell membrane</keyword>
<dbReference type="InterPro" id="IPR011701">
    <property type="entry name" value="MFS"/>
</dbReference>
<dbReference type="AlphaFoldDB" id="A0A090Y7V5"/>
<dbReference type="EMBL" id="JMQA01000048">
    <property type="protein sequence ID" value="KFM94276.1"/>
    <property type="molecule type" value="Genomic_DNA"/>
</dbReference>
<feature type="transmembrane region" description="Helical" evidence="7">
    <location>
        <begin position="367"/>
        <end position="386"/>
    </location>
</feature>
<feature type="transmembrane region" description="Helical" evidence="7">
    <location>
        <begin position="139"/>
        <end position="160"/>
    </location>
</feature>
<accession>A0A090Y7V5</accession>
<evidence type="ECO:0000256" key="2">
    <source>
        <dbReference type="ARBA" id="ARBA00022448"/>
    </source>
</evidence>
<dbReference type="RefSeq" id="WP_051985202.1">
    <property type="nucleotide sequence ID" value="NZ_BOSD01000002.1"/>
</dbReference>
<evidence type="ECO:0000256" key="3">
    <source>
        <dbReference type="ARBA" id="ARBA00022475"/>
    </source>
</evidence>
<name>A0A090Y7V5_PAEMA</name>
<dbReference type="GO" id="GO:0022857">
    <property type="term" value="F:transmembrane transporter activity"/>
    <property type="evidence" value="ECO:0007669"/>
    <property type="project" value="InterPro"/>
</dbReference>
<dbReference type="STRING" id="44252.DJ90_4708"/>
<dbReference type="SUPFAM" id="SSF103473">
    <property type="entry name" value="MFS general substrate transporter"/>
    <property type="match status" value="1"/>
</dbReference>
<evidence type="ECO:0000259" key="8">
    <source>
        <dbReference type="PROSITE" id="PS50850"/>
    </source>
</evidence>
<evidence type="ECO:0000256" key="7">
    <source>
        <dbReference type="SAM" id="Phobius"/>
    </source>
</evidence>
<organism evidence="9 10">
    <name type="scientific">Paenibacillus macerans</name>
    <name type="common">Bacillus macerans</name>
    <dbReference type="NCBI Taxonomy" id="44252"/>
    <lineage>
        <taxon>Bacteria</taxon>
        <taxon>Bacillati</taxon>
        <taxon>Bacillota</taxon>
        <taxon>Bacilli</taxon>
        <taxon>Bacillales</taxon>
        <taxon>Paenibacillaceae</taxon>
        <taxon>Paenibacillus</taxon>
    </lineage>
</organism>
<keyword evidence="5 7" id="KW-1133">Transmembrane helix</keyword>
<feature type="transmembrane region" description="Helical" evidence="7">
    <location>
        <begin position="82"/>
        <end position="101"/>
    </location>
</feature>
<evidence type="ECO:0000256" key="1">
    <source>
        <dbReference type="ARBA" id="ARBA00004651"/>
    </source>
</evidence>
<feature type="transmembrane region" description="Helical" evidence="7">
    <location>
        <begin position="48"/>
        <end position="75"/>
    </location>
</feature>
<dbReference type="GO" id="GO:0005886">
    <property type="term" value="C:plasma membrane"/>
    <property type="evidence" value="ECO:0007669"/>
    <property type="project" value="UniProtKB-SubCell"/>
</dbReference>
<dbReference type="GeneID" id="77010884"/>
<feature type="transmembrane region" description="Helical" evidence="7">
    <location>
        <begin position="166"/>
        <end position="184"/>
    </location>
</feature>
<comment type="subcellular location">
    <subcellularLocation>
        <location evidence="1">Cell membrane</location>
        <topology evidence="1">Multi-pass membrane protein</topology>
    </subcellularLocation>
</comment>
<feature type="transmembrane region" description="Helical" evidence="7">
    <location>
        <begin position="304"/>
        <end position="325"/>
    </location>
</feature>
<keyword evidence="10" id="KW-1185">Reference proteome</keyword>